<feature type="compositionally biased region" description="Acidic residues" evidence="2">
    <location>
        <begin position="255"/>
        <end position="270"/>
    </location>
</feature>
<evidence type="ECO:0000256" key="1">
    <source>
        <dbReference type="ARBA" id="ARBA00022737"/>
    </source>
</evidence>
<dbReference type="PROSITE" id="PS50144">
    <property type="entry name" value="MATH"/>
    <property type="match status" value="1"/>
</dbReference>
<sequence>MDASSQPTSDAPPTADEPPLANRTQSPQRRQGSHRSSPAPIVPAIPRGPINRTPPSVMDTNQTAVVAPDSAPQGAATTQGAAATQPAATTQPAAPVTGGQDHDRMETDDETSSSSGTHTPNHSDAANDSGQPAPVAEPEAMDTTPDQPAGPVQTGGTQALNANAQSTFRIDLSAMVGVTPTGLATIVGNPSLQFNVNGEDLPPFRFAMTDANGNPAQQPLGAQQPVPPPQRDDSTNVGSRRERRERDREHRNDDENMDGESEDSSGDEENPYWASFKEDTSSPDEAQMKVIEEEEKDKPTALDHEHWSKLTGEVLDDPEYIPANQGMMTWTVKGVHGTPENPTRERMMRSPSKKIGNMYWSIKFYPRGNSDSDNASVYVECSPTRYEDDESTEIVRAETPEVIDDGVTMSSAVTSPSPAADESVREDRGTSIPTGGNIRGVPIPGRSPPLGRPPVNGTSNGDGAVETPANAQSTGAVTGQETTTNPEVPAADPLASSQTLPVQAAPQTEMLGNHVVSAPAVIETPWRVAAQVCCVMYNPDEPRVYKDQKSNHQYTNESSDWGWTRFEGPWDHLHERKPKQRQALLRNDTLAFSVYINTVKDDTNALWWHAPKEKPIWDSLEMTGVPAFKCGKPDQAGALIAALSTWLHLTPFLKLVTEAFIPDGYSDPDGPRPRPLVEELRAIVLDPAENILSDRELDLSLIASMLDGHSRDGIRKMDVIALWEHLRRILTFELSNKDTVRQACAANPSLFEDLLVLKQPDPFQLDGVSRLWRPTFYKAGPGELGSDHEPRSVQETINSALQNPERQLRVWESFPSYDQQVKSQAPIIQIELHRQHFDQKNRKWIKLGHKITLDETISFNGVAYTLCGMIVHSGSVGSQEYYSIVRPRGSDTRWFKYSAANSSKRIAILTDKQAVDAHQGSGDPVLEKKDANSKGENAAVAYIVTYVLSDQMATQLQCPLERFAGPLDRFGAPVTGDAGSAPKDEVEMVDAPVEEADRTSETVPVWIYAGDVFSGPAGLGIFDPWDRRVREQCQDKVCIQPAENVKIGELKDLFNFLLPQPNGEGEERKVQFWLLDSREPTEDPLPKFHTPKNRDDEAIEQCTFFAEGCRIWLGGQELELIREVLRVLRESDLEELLTQLRMRTSSAGADPPTQPSNDINEADANSLEARTSFPPVPPSNGSTEGREQLISQIAARVIENAQPPPPNNGDSEQSQAPVQPEPSNGNNEQSQEQVQPEAANGDNEQMQEQTQDGSALEAPKSDDLSNSILVFLKRFNPFSDPESGMLQRLGSMTVDPKDNVFTRIGGARFKQLCTGQYPINIGDEIWPPSGWETSNNDWEVYLEPGYYSKNLRQVDVAETFSYIQSTNTTSPTDPPPSSLLLIVAERPNTEQLNTLRNQGKPAYITELITYLSAKTHEPQLTCYPRRTSSYFGGPYFSGPQQYGRAHGSNATVVSTTGDAYSGPMRSGEKHGRDGTMIYANQDVYTGDWADNDPHGEGRMAYHSTGNVYTGGGSGAVATGRGGWISRSPTSRSSCVRSATRRRWMRSSSPAGMCARVWAARGRLTFVPFAGMR</sequence>
<evidence type="ECO:0000256" key="2">
    <source>
        <dbReference type="SAM" id="MobiDB-lite"/>
    </source>
</evidence>
<dbReference type="GO" id="GO:0004843">
    <property type="term" value="F:cysteine-type deubiquitinase activity"/>
    <property type="evidence" value="ECO:0007669"/>
    <property type="project" value="InterPro"/>
</dbReference>
<feature type="compositionally biased region" description="Polar residues" evidence="2">
    <location>
        <begin position="22"/>
        <end position="36"/>
    </location>
</feature>
<dbReference type="PANTHER" id="PTHR43215">
    <property type="entry name" value="RADIAL SPOKE HEAD 1 HOMOLOG"/>
    <property type="match status" value="1"/>
</dbReference>
<dbReference type="InterPro" id="IPR008974">
    <property type="entry name" value="TRAF-like"/>
</dbReference>
<feature type="compositionally biased region" description="Basic and acidic residues" evidence="2">
    <location>
        <begin position="276"/>
        <end position="301"/>
    </location>
</feature>
<feature type="compositionally biased region" description="Polar residues" evidence="2">
    <location>
        <begin position="1242"/>
        <end position="1253"/>
    </location>
</feature>
<feature type="region of interest" description="Disordered" evidence="2">
    <location>
        <begin position="1200"/>
        <end position="1261"/>
    </location>
</feature>
<name>A0AA43QPB3_9LECA</name>
<evidence type="ECO:0000313" key="4">
    <source>
        <dbReference type="EMBL" id="MDI1489234.1"/>
    </source>
</evidence>
<dbReference type="Proteomes" id="UP001161017">
    <property type="component" value="Unassembled WGS sequence"/>
</dbReference>
<dbReference type="Pfam" id="PF00443">
    <property type="entry name" value="UCH"/>
    <property type="match status" value="1"/>
</dbReference>
<dbReference type="SUPFAM" id="SSF54001">
    <property type="entry name" value="Cysteine proteinases"/>
    <property type="match status" value="1"/>
</dbReference>
<feature type="region of interest" description="Disordered" evidence="2">
    <location>
        <begin position="407"/>
        <end position="493"/>
    </location>
</feature>
<proteinExistence type="predicted"/>
<dbReference type="GO" id="GO:0005829">
    <property type="term" value="C:cytosol"/>
    <property type="evidence" value="ECO:0007669"/>
    <property type="project" value="TreeGrafter"/>
</dbReference>
<dbReference type="EMBL" id="JAPUFD010000009">
    <property type="protein sequence ID" value="MDI1489234.1"/>
    <property type="molecule type" value="Genomic_DNA"/>
</dbReference>
<comment type="caution">
    <text evidence="4">The sequence shown here is derived from an EMBL/GenBank/DDBJ whole genome shotgun (WGS) entry which is preliminary data.</text>
</comment>
<feature type="domain" description="MATH" evidence="3">
    <location>
        <begin position="325"/>
        <end position="596"/>
    </location>
</feature>
<evidence type="ECO:0000259" key="3">
    <source>
        <dbReference type="PROSITE" id="PS50144"/>
    </source>
</evidence>
<dbReference type="Gene3D" id="3.90.70.10">
    <property type="entry name" value="Cysteine proteinases"/>
    <property type="match status" value="1"/>
</dbReference>
<dbReference type="InterPro" id="IPR003409">
    <property type="entry name" value="MORN"/>
</dbReference>
<evidence type="ECO:0000313" key="5">
    <source>
        <dbReference type="Proteomes" id="UP001161017"/>
    </source>
</evidence>
<feature type="region of interest" description="Disordered" evidence="2">
    <location>
        <begin position="1"/>
        <end position="160"/>
    </location>
</feature>
<dbReference type="CDD" id="cd00121">
    <property type="entry name" value="MATH"/>
    <property type="match status" value="1"/>
</dbReference>
<reference evidence="4" key="1">
    <citation type="journal article" date="2023" name="Genome Biol. Evol.">
        <title>First Whole Genome Sequence and Flow Cytometry Genome Size Data for the Lichen-Forming Fungus Ramalina farinacea (Ascomycota).</title>
        <authorList>
            <person name="Llewellyn T."/>
            <person name="Mian S."/>
            <person name="Hill R."/>
            <person name="Leitch I.J."/>
            <person name="Gaya E."/>
        </authorList>
    </citation>
    <scope>NUCLEOTIDE SEQUENCE</scope>
    <source>
        <strain evidence="4">LIQ254RAFAR</strain>
    </source>
</reference>
<dbReference type="Gene3D" id="2.60.210.10">
    <property type="entry name" value="Apoptosis, Tumor Necrosis Factor Receptor Associated Protein 2, Chain A"/>
    <property type="match status" value="2"/>
</dbReference>
<gene>
    <name evidence="4" type="ORF">OHK93_008512</name>
</gene>
<dbReference type="PANTHER" id="PTHR43215:SF14">
    <property type="entry name" value="RADIAL SPOKE HEAD 1 HOMOLOG"/>
    <property type="match status" value="1"/>
</dbReference>
<dbReference type="InterPro" id="IPR038765">
    <property type="entry name" value="Papain-like_cys_pep_sf"/>
</dbReference>
<dbReference type="GO" id="GO:0016579">
    <property type="term" value="P:protein deubiquitination"/>
    <property type="evidence" value="ECO:0007669"/>
    <property type="project" value="InterPro"/>
</dbReference>
<dbReference type="SUPFAM" id="SSF49599">
    <property type="entry name" value="TRAF domain-like"/>
    <property type="match status" value="1"/>
</dbReference>
<dbReference type="SUPFAM" id="SSF82185">
    <property type="entry name" value="Histone H3 K4-specific methyltransferase SET7/9 N-terminal domain"/>
    <property type="match status" value="1"/>
</dbReference>
<feature type="region of interest" description="Disordered" evidence="2">
    <location>
        <begin position="203"/>
        <end position="301"/>
    </location>
</feature>
<feature type="compositionally biased region" description="Polar residues" evidence="2">
    <location>
        <begin position="469"/>
        <end position="486"/>
    </location>
</feature>
<accession>A0AA43QPB3</accession>
<dbReference type="SMART" id="SM00698">
    <property type="entry name" value="MORN"/>
    <property type="match status" value="2"/>
</dbReference>
<protein>
    <recommendedName>
        <fullName evidence="3">MATH domain-containing protein</fullName>
    </recommendedName>
</protein>
<keyword evidence="5" id="KW-1185">Reference proteome</keyword>
<feature type="compositionally biased region" description="Polar residues" evidence="2">
    <location>
        <begin position="408"/>
        <end position="417"/>
    </location>
</feature>
<feature type="compositionally biased region" description="Basic and acidic residues" evidence="2">
    <location>
        <begin position="230"/>
        <end position="254"/>
    </location>
</feature>
<feature type="compositionally biased region" description="Polar residues" evidence="2">
    <location>
        <begin position="116"/>
        <end position="130"/>
    </location>
</feature>
<feature type="compositionally biased region" description="Polar residues" evidence="2">
    <location>
        <begin position="1208"/>
        <end position="1234"/>
    </location>
</feature>
<feature type="compositionally biased region" description="Low complexity" evidence="2">
    <location>
        <begin position="71"/>
        <end position="99"/>
    </location>
</feature>
<dbReference type="InterPro" id="IPR001394">
    <property type="entry name" value="Peptidase_C19_UCH"/>
</dbReference>
<dbReference type="InterPro" id="IPR002083">
    <property type="entry name" value="MATH/TRAF_dom"/>
</dbReference>
<keyword evidence="1" id="KW-0677">Repeat</keyword>
<feature type="compositionally biased region" description="Polar residues" evidence="2">
    <location>
        <begin position="1"/>
        <end position="11"/>
    </location>
</feature>
<organism evidence="4 5">
    <name type="scientific">Ramalina farinacea</name>
    <dbReference type="NCBI Taxonomy" id="258253"/>
    <lineage>
        <taxon>Eukaryota</taxon>
        <taxon>Fungi</taxon>
        <taxon>Dikarya</taxon>
        <taxon>Ascomycota</taxon>
        <taxon>Pezizomycotina</taxon>
        <taxon>Lecanoromycetes</taxon>
        <taxon>OSLEUM clade</taxon>
        <taxon>Lecanoromycetidae</taxon>
        <taxon>Lecanorales</taxon>
        <taxon>Lecanorineae</taxon>
        <taxon>Ramalinaceae</taxon>
        <taxon>Ramalina</taxon>
    </lineage>
</organism>
<feature type="compositionally biased region" description="Polar residues" evidence="2">
    <location>
        <begin position="211"/>
        <end position="221"/>
    </location>
</feature>